<dbReference type="AlphaFoldDB" id="A0A2N1MM13"/>
<dbReference type="VEuPathDB" id="FungiDB:FUN_023600"/>
<evidence type="ECO:0000313" key="2">
    <source>
        <dbReference type="Proteomes" id="UP000233469"/>
    </source>
</evidence>
<comment type="caution">
    <text evidence="1">The sequence shown here is derived from an EMBL/GenBank/DDBJ whole genome shotgun (WGS) entry which is preliminary data.</text>
</comment>
<reference evidence="1 2" key="2">
    <citation type="submission" date="2017-10" db="EMBL/GenBank/DDBJ databases">
        <title>Extensive intraspecific genome diversity in a model arbuscular mycorrhizal fungus.</title>
        <authorList>
            <person name="Chen E.C.H."/>
            <person name="Morin E."/>
            <person name="Baudet D."/>
            <person name="Noel J."/>
            <person name="Ndikumana S."/>
            <person name="Charron P."/>
            <person name="St-Onge C."/>
            <person name="Giorgi J."/>
            <person name="Grigoriev I.V."/>
            <person name="Roux C."/>
            <person name="Martin F.M."/>
            <person name="Corradi N."/>
        </authorList>
    </citation>
    <scope>NUCLEOTIDE SEQUENCE [LARGE SCALE GENOMIC DNA]</scope>
    <source>
        <strain evidence="1 2">C2</strain>
    </source>
</reference>
<accession>A0A2N1MM13</accession>
<evidence type="ECO:0000313" key="1">
    <source>
        <dbReference type="EMBL" id="PKK62675.1"/>
    </source>
</evidence>
<sequence>MFKNAFLCFTEAYHDMHCEAEKIERTLAMELASPVWAKMKDEEKFHGLDYIMKKYQMIEKDMTLLNKSNFELIMSKFNEYMVDFLCKENLDDNNLEIKRKVIL</sequence>
<organism evidence="1 2">
    <name type="scientific">Rhizophagus irregularis</name>
    <dbReference type="NCBI Taxonomy" id="588596"/>
    <lineage>
        <taxon>Eukaryota</taxon>
        <taxon>Fungi</taxon>
        <taxon>Fungi incertae sedis</taxon>
        <taxon>Mucoromycota</taxon>
        <taxon>Glomeromycotina</taxon>
        <taxon>Glomeromycetes</taxon>
        <taxon>Glomerales</taxon>
        <taxon>Glomeraceae</taxon>
        <taxon>Rhizophagus</taxon>
    </lineage>
</organism>
<dbReference type="VEuPathDB" id="FungiDB:RhiirFUN_001708"/>
<gene>
    <name evidence="1" type="ORF">RhiirC2_790022</name>
</gene>
<protein>
    <submittedName>
        <fullName evidence="1">Uncharacterized protein</fullName>
    </submittedName>
</protein>
<reference evidence="1 2" key="1">
    <citation type="submission" date="2016-04" db="EMBL/GenBank/DDBJ databases">
        <title>Genome analyses suggest a sexual origin of heterokaryosis in a supposedly ancient asexual fungus.</title>
        <authorList>
            <person name="Ropars J."/>
            <person name="Sedzielewska K."/>
            <person name="Noel J."/>
            <person name="Charron P."/>
            <person name="Farinelli L."/>
            <person name="Marton T."/>
            <person name="Kruger M."/>
            <person name="Pelin A."/>
            <person name="Brachmann A."/>
            <person name="Corradi N."/>
        </authorList>
    </citation>
    <scope>NUCLEOTIDE SEQUENCE [LARGE SCALE GENOMIC DNA]</scope>
    <source>
        <strain evidence="1 2">C2</strain>
    </source>
</reference>
<dbReference type="Proteomes" id="UP000233469">
    <property type="component" value="Unassembled WGS sequence"/>
</dbReference>
<dbReference type="VEuPathDB" id="FungiDB:RhiirA1_472075"/>
<dbReference type="EMBL" id="LLXL01001845">
    <property type="protein sequence ID" value="PKK62675.1"/>
    <property type="molecule type" value="Genomic_DNA"/>
</dbReference>
<name>A0A2N1MM13_9GLOM</name>
<proteinExistence type="predicted"/>